<dbReference type="EMBL" id="VCDI01000002">
    <property type="protein sequence ID" value="TLU73202.1"/>
    <property type="molecule type" value="Genomic_DNA"/>
</dbReference>
<proteinExistence type="predicted"/>
<evidence type="ECO:0000313" key="2">
    <source>
        <dbReference type="EMBL" id="TLU73202.1"/>
    </source>
</evidence>
<gene>
    <name evidence="2" type="ORF">FE263_07205</name>
</gene>
<evidence type="ECO:0000256" key="1">
    <source>
        <dbReference type="SAM" id="Phobius"/>
    </source>
</evidence>
<evidence type="ECO:0008006" key="4">
    <source>
        <dbReference type="Google" id="ProtNLM"/>
    </source>
</evidence>
<dbReference type="OrthoDB" id="7284914at2"/>
<accession>A0A5R9J6K5</accession>
<keyword evidence="1" id="KW-1133">Transmembrane helix</keyword>
<organism evidence="2 3">
    <name type="scientific">Lichenicoccus roseus</name>
    <dbReference type="NCBI Taxonomy" id="2683649"/>
    <lineage>
        <taxon>Bacteria</taxon>
        <taxon>Pseudomonadati</taxon>
        <taxon>Pseudomonadota</taxon>
        <taxon>Alphaproteobacteria</taxon>
        <taxon>Acetobacterales</taxon>
        <taxon>Acetobacteraceae</taxon>
        <taxon>Lichenicoccus</taxon>
    </lineage>
</organism>
<dbReference type="AlphaFoldDB" id="A0A5R9J6K5"/>
<reference evidence="2 3" key="1">
    <citation type="submission" date="2019-05" db="EMBL/GenBank/DDBJ databases">
        <authorList>
            <person name="Pankratov T."/>
            <person name="Grouzdev D."/>
        </authorList>
    </citation>
    <scope>NUCLEOTIDE SEQUENCE [LARGE SCALE GENOMIC DNA]</scope>
    <source>
        <strain evidence="2 3">KEBCLARHB70R</strain>
    </source>
</reference>
<keyword evidence="1" id="KW-0472">Membrane</keyword>
<protein>
    <recommendedName>
        <fullName evidence="4">DUF2628 domain-containing protein</fullName>
    </recommendedName>
</protein>
<dbReference type="RefSeq" id="WP_138325283.1">
    <property type="nucleotide sequence ID" value="NZ_VCDI01000002.1"/>
</dbReference>
<keyword evidence="3" id="KW-1185">Reference proteome</keyword>
<feature type="transmembrane region" description="Helical" evidence="1">
    <location>
        <begin position="33"/>
        <end position="59"/>
    </location>
</feature>
<name>A0A5R9J6K5_9PROT</name>
<comment type="caution">
    <text evidence="2">The sequence shown here is derived from an EMBL/GenBank/DDBJ whole genome shotgun (WGS) entry which is preliminary data.</text>
</comment>
<dbReference type="Proteomes" id="UP000305654">
    <property type="component" value="Unassembled WGS sequence"/>
</dbReference>
<sequence>MKLYSSHFHPPDSPRAGAPPVLVREGIAWRCIVLGWLGLLFAAWMPALLVGAVSLPVLALTRHLPGHWVMLAGINILVAFFANDLRRWDLRLRGFTVGPLVAGRDAGEALLRLLDHRPELLGGGA</sequence>
<keyword evidence="1" id="KW-0812">Transmembrane</keyword>
<feature type="transmembrane region" description="Helical" evidence="1">
    <location>
        <begin position="65"/>
        <end position="83"/>
    </location>
</feature>
<evidence type="ECO:0000313" key="3">
    <source>
        <dbReference type="Proteomes" id="UP000305654"/>
    </source>
</evidence>